<keyword evidence="3 7" id="KW-0812">Transmembrane</keyword>
<feature type="transmembrane region" description="Helical" evidence="7">
    <location>
        <begin position="267"/>
        <end position="300"/>
    </location>
</feature>
<dbReference type="PANTHER" id="PTHR32468:SF0">
    <property type="entry name" value="K(+)_H(+) ANTIPORTER 1"/>
    <property type="match status" value="1"/>
</dbReference>
<dbReference type="PANTHER" id="PTHR32468">
    <property type="entry name" value="CATION/H + ANTIPORTER"/>
    <property type="match status" value="1"/>
</dbReference>
<evidence type="ECO:0000313" key="9">
    <source>
        <dbReference type="EMBL" id="OAQ27897.1"/>
    </source>
</evidence>
<dbReference type="OrthoDB" id="2687058at2759"/>
<dbReference type="EMBL" id="KV442053">
    <property type="protein sequence ID" value="OAQ27897.1"/>
    <property type="molecule type" value="Genomic_DNA"/>
</dbReference>
<evidence type="ECO:0000313" key="10">
    <source>
        <dbReference type="Proteomes" id="UP000078512"/>
    </source>
</evidence>
<evidence type="ECO:0000256" key="1">
    <source>
        <dbReference type="ARBA" id="ARBA00004141"/>
    </source>
</evidence>
<feature type="transmembrane region" description="Helical" evidence="7">
    <location>
        <begin position="164"/>
        <end position="184"/>
    </location>
</feature>
<feature type="transmembrane region" description="Helical" evidence="7">
    <location>
        <begin position="345"/>
        <end position="366"/>
    </location>
</feature>
<dbReference type="Pfam" id="PF00999">
    <property type="entry name" value="Na_H_Exchanger"/>
    <property type="match status" value="1"/>
</dbReference>
<keyword evidence="4 7" id="KW-1133">Transmembrane helix</keyword>
<feature type="transmembrane region" description="Helical" evidence="7">
    <location>
        <begin position="226"/>
        <end position="246"/>
    </location>
</feature>
<keyword evidence="5" id="KW-0406">Ion transport</keyword>
<sequence>MALFSNILSGQNPIAFNMTDPLPLFIVQTVIILSLCYGINILFNKIRQPKVVAEVISGIILGPSIMGQIPGFNDTIFPKQSIPFLTLVSNLGLVLFLFLVGLELDPKLILKRAKHALGISVAGLLVPFVFSCGVAVLLYKEFEKGPKEGASEGAPVTPPPFGQFLLTCGVAMSLTAFPVLARILAEMQLMSTTVGFITVCAAAAGDIVAWILLALLVSLINATTPIMPLYVVLMALGWCIILVYVVRPLLLSLVRLTHSEEEPSQKMIAITLVIVLTSAFVTNIIGIHAIFGGFLIGLLIPHDSGFAEGLTRRIEDLVGVYFLPIFFACSGLKTQVSLLNNGQTWGLVIMVTLISCFGKMLGCVSAARANGMTWRESFSIGFLMNCKGLVEYIILNIGHDAGVISDRVFVILIAMCVLLTMISTPFVGFLYPVSYQKELEREACECQG</sequence>
<dbReference type="InterPro" id="IPR050794">
    <property type="entry name" value="CPA2_transporter"/>
</dbReference>
<evidence type="ECO:0000256" key="3">
    <source>
        <dbReference type="ARBA" id="ARBA00022692"/>
    </source>
</evidence>
<dbReference type="GO" id="GO:1902600">
    <property type="term" value="P:proton transmembrane transport"/>
    <property type="evidence" value="ECO:0007669"/>
    <property type="project" value="InterPro"/>
</dbReference>
<evidence type="ECO:0000256" key="2">
    <source>
        <dbReference type="ARBA" id="ARBA00022448"/>
    </source>
</evidence>
<feature type="transmembrane region" description="Helical" evidence="7">
    <location>
        <begin position="378"/>
        <end position="397"/>
    </location>
</feature>
<feature type="transmembrane region" description="Helical" evidence="7">
    <location>
        <begin position="196"/>
        <end position="220"/>
    </location>
</feature>
<reference evidence="9 10" key="1">
    <citation type="submission" date="2016-05" db="EMBL/GenBank/DDBJ databases">
        <title>Genome sequencing reveals origins of a unique bacterial endosymbiosis in the earliest lineages of terrestrial Fungi.</title>
        <authorList>
            <consortium name="DOE Joint Genome Institute"/>
            <person name="Uehling J."/>
            <person name="Gryganskyi A."/>
            <person name="Hameed K."/>
            <person name="Tschaplinski T."/>
            <person name="Misztal P."/>
            <person name="Wu S."/>
            <person name="Desiro A."/>
            <person name="Vande Pol N."/>
            <person name="Du Z.-Y."/>
            <person name="Zienkiewicz A."/>
            <person name="Zienkiewicz K."/>
            <person name="Morin E."/>
            <person name="Tisserant E."/>
            <person name="Splivallo R."/>
            <person name="Hainaut M."/>
            <person name="Henrissat B."/>
            <person name="Ohm R."/>
            <person name="Kuo A."/>
            <person name="Yan J."/>
            <person name="Lipzen A."/>
            <person name="Nolan M."/>
            <person name="Labutti K."/>
            <person name="Barry K."/>
            <person name="Goldstein A."/>
            <person name="Labbe J."/>
            <person name="Schadt C."/>
            <person name="Tuskan G."/>
            <person name="Grigoriev I."/>
            <person name="Martin F."/>
            <person name="Vilgalys R."/>
            <person name="Bonito G."/>
        </authorList>
    </citation>
    <scope>NUCLEOTIDE SEQUENCE [LARGE SCALE GENOMIC DNA]</scope>
    <source>
        <strain evidence="9 10">AG-77</strain>
    </source>
</reference>
<evidence type="ECO:0000256" key="7">
    <source>
        <dbReference type="SAM" id="Phobius"/>
    </source>
</evidence>
<evidence type="ECO:0000256" key="6">
    <source>
        <dbReference type="ARBA" id="ARBA00023136"/>
    </source>
</evidence>
<dbReference type="Proteomes" id="UP000078512">
    <property type="component" value="Unassembled WGS sequence"/>
</dbReference>
<evidence type="ECO:0000259" key="8">
    <source>
        <dbReference type="Pfam" id="PF00999"/>
    </source>
</evidence>
<feature type="transmembrane region" description="Helical" evidence="7">
    <location>
        <begin position="22"/>
        <end position="44"/>
    </location>
</feature>
<feature type="transmembrane region" description="Helical" evidence="7">
    <location>
        <begin position="51"/>
        <end position="70"/>
    </location>
</feature>
<feature type="transmembrane region" description="Helical" evidence="7">
    <location>
        <begin position="116"/>
        <end position="139"/>
    </location>
</feature>
<accession>A0A197JRI7</accession>
<dbReference type="Gene3D" id="1.20.1530.20">
    <property type="match status" value="1"/>
</dbReference>
<dbReference type="InterPro" id="IPR006153">
    <property type="entry name" value="Cation/H_exchanger_TM"/>
</dbReference>
<dbReference type="STRING" id="1314771.A0A197JRI7"/>
<gene>
    <name evidence="9" type="ORF">K457DRAFT_146097</name>
</gene>
<name>A0A197JRI7_9FUNG</name>
<feature type="transmembrane region" description="Helical" evidence="7">
    <location>
        <begin position="409"/>
        <end position="431"/>
    </location>
</feature>
<dbReference type="GO" id="GO:0015297">
    <property type="term" value="F:antiporter activity"/>
    <property type="evidence" value="ECO:0007669"/>
    <property type="project" value="InterPro"/>
</dbReference>
<keyword evidence="6 7" id="KW-0472">Membrane</keyword>
<organism evidence="9 10">
    <name type="scientific">Linnemannia elongata AG-77</name>
    <dbReference type="NCBI Taxonomy" id="1314771"/>
    <lineage>
        <taxon>Eukaryota</taxon>
        <taxon>Fungi</taxon>
        <taxon>Fungi incertae sedis</taxon>
        <taxon>Mucoromycota</taxon>
        <taxon>Mortierellomycotina</taxon>
        <taxon>Mortierellomycetes</taxon>
        <taxon>Mortierellales</taxon>
        <taxon>Mortierellaceae</taxon>
        <taxon>Linnemannia</taxon>
    </lineage>
</organism>
<proteinExistence type="predicted"/>
<protein>
    <submittedName>
        <fullName evidence="9">Sodium/hydrogen exchanger</fullName>
    </submittedName>
</protein>
<dbReference type="InterPro" id="IPR038770">
    <property type="entry name" value="Na+/solute_symporter_sf"/>
</dbReference>
<feature type="transmembrane region" description="Helical" evidence="7">
    <location>
        <begin position="82"/>
        <end position="104"/>
    </location>
</feature>
<evidence type="ECO:0000256" key="4">
    <source>
        <dbReference type="ARBA" id="ARBA00022989"/>
    </source>
</evidence>
<evidence type="ECO:0000256" key="5">
    <source>
        <dbReference type="ARBA" id="ARBA00023065"/>
    </source>
</evidence>
<feature type="domain" description="Cation/H+ exchanger transmembrane" evidence="8">
    <location>
        <begin position="32"/>
        <end position="424"/>
    </location>
</feature>
<comment type="subcellular location">
    <subcellularLocation>
        <location evidence="1">Membrane</location>
        <topology evidence="1">Multi-pass membrane protein</topology>
    </subcellularLocation>
</comment>
<keyword evidence="2" id="KW-0813">Transport</keyword>
<dbReference type="AlphaFoldDB" id="A0A197JRI7"/>
<dbReference type="GO" id="GO:0016020">
    <property type="term" value="C:membrane"/>
    <property type="evidence" value="ECO:0007669"/>
    <property type="project" value="UniProtKB-SubCell"/>
</dbReference>
<keyword evidence="10" id="KW-1185">Reference proteome</keyword>